<reference evidence="3" key="2">
    <citation type="submission" date="2015-01" db="EMBL/GenBank/DDBJ databases">
        <title>Evolutionary Origins and Diversification of the Mycorrhizal Mutualists.</title>
        <authorList>
            <consortium name="DOE Joint Genome Institute"/>
            <consortium name="Mycorrhizal Genomics Consortium"/>
            <person name="Kohler A."/>
            <person name="Kuo A."/>
            <person name="Nagy L.G."/>
            <person name="Floudas D."/>
            <person name="Copeland A."/>
            <person name="Barry K.W."/>
            <person name="Cichocki N."/>
            <person name="Veneault-Fourrey C."/>
            <person name="LaButti K."/>
            <person name="Lindquist E.A."/>
            <person name="Lipzen A."/>
            <person name="Lundell T."/>
            <person name="Morin E."/>
            <person name="Murat C."/>
            <person name="Riley R."/>
            <person name="Ohm R."/>
            <person name="Sun H."/>
            <person name="Tunlid A."/>
            <person name="Henrissat B."/>
            <person name="Grigoriev I.V."/>
            <person name="Hibbett D.S."/>
            <person name="Martin F."/>
        </authorList>
    </citation>
    <scope>NUCLEOTIDE SEQUENCE [LARGE SCALE GENOMIC DNA]</scope>
    <source>
        <strain evidence="3">MAFF 305830</strain>
    </source>
</reference>
<feature type="region of interest" description="Disordered" evidence="1">
    <location>
        <begin position="208"/>
        <end position="241"/>
    </location>
</feature>
<organism evidence="2 3">
    <name type="scientific">Serendipita vermifera MAFF 305830</name>
    <dbReference type="NCBI Taxonomy" id="933852"/>
    <lineage>
        <taxon>Eukaryota</taxon>
        <taxon>Fungi</taxon>
        <taxon>Dikarya</taxon>
        <taxon>Basidiomycota</taxon>
        <taxon>Agaricomycotina</taxon>
        <taxon>Agaricomycetes</taxon>
        <taxon>Sebacinales</taxon>
        <taxon>Serendipitaceae</taxon>
        <taxon>Serendipita</taxon>
    </lineage>
</organism>
<gene>
    <name evidence="2" type="ORF">M408DRAFT_333513</name>
</gene>
<protein>
    <submittedName>
        <fullName evidence="2">Uncharacterized protein</fullName>
    </submittedName>
</protein>
<reference evidence="2 3" key="1">
    <citation type="submission" date="2014-04" db="EMBL/GenBank/DDBJ databases">
        <authorList>
            <consortium name="DOE Joint Genome Institute"/>
            <person name="Kuo A."/>
            <person name="Zuccaro A."/>
            <person name="Kohler A."/>
            <person name="Nagy L.G."/>
            <person name="Floudas D."/>
            <person name="Copeland A."/>
            <person name="Barry K.W."/>
            <person name="Cichocki N."/>
            <person name="Veneault-Fourrey C."/>
            <person name="LaButti K."/>
            <person name="Lindquist E.A."/>
            <person name="Lipzen A."/>
            <person name="Lundell T."/>
            <person name="Morin E."/>
            <person name="Murat C."/>
            <person name="Sun H."/>
            <person name="Tunlid A."/>
            <person name="Henrissat B."/>
            <person name="Grigoriev I.V."/>
            <person name="Hibbett D.S."/>
            <person name="Martin F."/>
            <person name="Nordberg H.P."/>
            <person name="Cantor M.N."/>
            <person name="Hua S.X."/>
        </authorList>
    </citation>
    <scope>NUCLEOTIDE SEQUENCE [LARGE SCALE GENOMIC DNA]</scope>
    <source>
        <strain evidence="2 3">MAFF 305830</strain>
    </source>
</reference>
<dbReference type="AlphaFoldDB" id="A0A0C3AMW5"/>
<dbReference type="HOGENOM" id="CLU_1120511_0_0_1"/>
<name>A0A0C3AMW5_SERVB</name>
<dbReference type="EMBL" id="KN824385">
    <property type="protein sequence ID" value="KIM21379.1"/>
    <property type="molecule type" value="Genomic_DNA"/>
</dbReference>
<evidence type="ECO:0000256" key="1">
    <source>
        <dbReference type="SAM" id="MobiDB-lite"/>
    </source>
</evidence>
<dbReference type="Proteomes" id="UP000054097">
    <property type="component" value="Unassembled WGS sequence"/>
</dbReference>
<proteinExistence type="predicted"/>
<accession>A0A0C3AMW5</accession>
<evidence type="ECO:0000313" key="3">
    <source>
        <dbReference type="Proteomes" id="UP000054097"/>
    </source>
</evidence>
<keyword evidence="3" id="KW-1185">Reference proteome</keyword>
<dbReference type="OrthoDB" id="3171774at2759"/>
<evidence type="ECO:0000313" key="2">
    <source>
        <dbReference type="EMBL" id="KIM21379.1"/>
    </source>
</evidence>
<sequence length="241" mass="27294">MATDLLRLPERSGATQFLFIHFYNTSIVRQLSVTKEFNPGAQPLNYFQLTDELRKSIGYHLTQLNRNSYDPKDAVWGVNTVYSLRGEHVFIAENLTAVPRPRSRRDPVLLLHLAASSSENYEVRSQLVVTDGFQPTDSPYPYFSVTKFWRKAIKTELERLNNHSDDLRDHAWGLGSIHSITQGKPADVVGCVLVLHWMSCEPVGEPPAITHSPMAHSSRPSPRQEPDRSDLNTLTLPPYSL</sequence>